<evidence type="ECO:0000256" key="8">
    <source>
        <dbReference type="ARBA" id="ARBA00023136"/>
    </source>
</evidence>
<gene>
    <name evidence="12" type="ORF">E8M01_16805</name>
</gene>
<comment type="similarity">
    <text evidence="2">Belongs to the ABC transporter superfamily.</text>
</comment>
<keyword evidence="8 9" id="KW-0472">Membrane</keyword>
<dbReference type="SUPFAM" id="SSF90123">
    <property type="entry name" value="ABC transporter transmembrane region"/>
    <property type="match status" value="1"/>
</dbReference>
<organism evidence="12 13">
    <name type="scientific">Phreatobacter stygius</name>
    <dbReference type="NCBI Taxonomy" id="1940610"/>
    <lineage>
        <taxon>Bacteria</taxon>
        <taxon>Pseudomonadati</taxon>
        <taxon>Pseudomonadota</taxon>
        <taxon>Alphaproteobacteria</taxon>
        <taxon>Hyphomicrobiales</taxon>
        <taxon>Phreatobacteraceae</taxon>
        <taxon>Phreatobacter</taxon>
    </lineage>
</organism>
<dbReference type="InterPro" id="IPR017871">
    <property type="entry name" value="ABC_transporter-like_CS"/>
</dbReference>
<feature type="transmembrane region" description="Helical" evidence="9">
    <location>
        <begin position="143"/>
        <end position="169"/>
    </location>
</feature>
<dbReference type="PROSITE" id="PS00211">
    <property type="entry name" value="ABC_TRANSPORTER_1"/>
    <property type="match status" value="1"/>
</dbReference>
<dbReference type="InterPro" id="IPR027417">
    <property type="entry name" value="P-loop_NTPase"/>
</dbReference>
<evidence type="ECO:0000259" key="11">
    <source>
        <dbReference type="PROSITE" id="PS50929"/>
    </source>
</evidence>
<protein>
    <submittedName>
        <fullName evidence="12">ABC transporter ATP-binding protein/permease</fullName>
    </submittedName>
</protein>
<dbReference type="InterPro" id="IPR050835">
    <property type="entry name" value="ABC_transporter_sub-D"/>
</dbReference>
<feature type="domain" description="ABC transmembrane type-1" evidence="11">
    <location>
        <begin position="150"/>
        <end position="450"/>
    </location>
</feature>
<evidence type="ECO:0000256" key="1">
    <source>
        <dbReference type="ARBA" id="ARBA00004651"/>
    </source>
</evidence>
<dbReference type="PROSITE" id="PS50893">
    <property type="entry name" value="ABC_TRANSPORTER_2"/>
    <property type="match status" value="1"/>
</dbReference>
<dbReference type="PANTHER" id="PTHR11384:SF59">
    <property type="entry name" value="LYSOSOMAL COBALAMIN TRANSPORTER ABCD4"/>
    <property type="match status" value="1"/>
</dbReference>
<sequence>MLPIAAVAGIAGIALGGAWSSGALAVPPYVFLLTLVAAAVSYFGRSAGTLIRAIIGFLVVWHLAAVAILVVNQLGLLRPELGPYLPTSASVLLSVIFAVVVFGLSFLGTIRQITRLADPYFEARDKGVVALPFGLRISLQERYIAHGLLFVLLTINIAQVLATVLLNQWNNRFYTALQERAEATFWIELRFFTIVAFLWVVLAVYELYLTQYTQIRWRRWLTGQLTEHWLTGGVHYRMRLTGSQTDNPDQRIAEDVRMFTSTTLELMIRFFSAVLTLYSFVLILWGLSTNFKYQVAGFNLESVPGYLVWAALIFAVIGTVFAHLIGRALILINFQRQRYEADFRFSLVRVRENDEQIALLKGEDAERAGLARRFGNIVSNWFDYMRYTKRLTWFTAFLNQTSIIFPYVILAPAYFSGAVQLGALTQTAGAFGRVENALSLFTNLYGSLADYKSVIDRLTGFNRTAAAVQVPPTPAIATQTAGEALTLTDLAVTLPDGKPVVTAPSLTVSRGDRVLVTGPSGSGKSTLFRALAGIWPHGSGSVTVPSGASLMLLPQRPYFPVGTLRDAVSYPAGRGDYSDADIVKALEAVKLPGLAGRLDEEASWHMILSGGEQQRLAMARALLCKPDWLFLDEATAAIDEAGEAALYNTIREWLPDTTLVSIGHRSTLANFHDRRVHLSPGDNGIHVAADAPLMLMAKA</sequence>
<dbReference type="PROSITE" id="PS50929">
    <property type="entry name" value="ABC_TM1F"/>
    <property type="match status" value="1"/>
</dbReference>
<dbReference type="Gene3D" id="1.20.1560.10">
    <property type="entry name" value="ABC transporter type 1, transmembrane domain"/>
    <property type="match status" value="1"/>
</dbReference>
<evidence type="ECO:0000256" key="5">
    <source>
        <dbReference type="ARBA" id="ARBA00022741"/>
    </source>
</evidence>
<name>A0A4D7AVI0_9HYPH</name>
<dbReference type="PANTHER" id="PTHR11384">
    <property type="entry name" value="ATP-BINDING CASSETTE, SUB-FAMILY D MEMBER"/>
    <property type="match status" value="1"/>
</dbReference>
<feature type="domain" description="ABC transporter" evidence="10">
    <location>
        <begin position="485"/>
        <end position="697"/>
    </location>
</feature>
<dbReference type="SMART" id="SM00382">
    <property type="entry name" value="AAA"/>
    <property type="match status" value="1"/>
</dbReference>
<feature type="transmembrane region" description="Helical" evidence="9">
    <location>
        <begin position="391"/>
        <end position="415"/>
    </location>
</feature>
<dbReference type="SUPFAM" id="SSF52540">
    <property type="entry name" value="P-loop containing nucleoside triphosphate hydrolases"/>
    <property type="match status" value="1"/>
</dbReference>
<evidence type="ECO:0000259" key="10">
    <source>
        <dbReference type="PROSITE" id="PS50893"/>
    </source>
</evidence>
<dbReference type="Gene3D" id="3.40.50.300">
    <property type="entry name" value="P-loop containing nucleotide triphosphate hydrolases"/>
    <property type="match status" value="1"/>
</dbReference>
<feature type="transmembrane region" description="Helical" evidence="9">
    <location>
        <begin position="307"/>
        <end position="330"/>
    </location>
</feature>
<keyword evidence="4 9" id="KW-0812">Transmembrane</keyword>
<feature type="transmembrane region" description="Helical" evidence="9">
    <location>
        <begin position="26"/>
        <end position="43"/>
    </location>
</feature>
<dbReference type="InterPro" id="IPR011527">
    <property type="entry name" value="ABC1_TM_dom"/>
</dbReference>
<dbReference type="RefSeq" id="WP_136961170.1">
    <property type="nucleotide sequence ID" value="NZ_CP039690.1"/>
</dbReference>
<evidence type="ECO:0000256" key="9">
    <source>
        <dbReference type="SAM" id="Phobius"/>
    </source>
</evidence>
<dbReference type="InterPro" id="IPR003439">
    <property type="entry name" value="ABC_transporter-like_ATP-bd"/>
</dbReference>
<dbReference type="Pfam" id="PF06472">
    <property type="entry name" value="ABC_membrane_2"/>
    <property type="match status" value="1"/>
</dbReference>
<dbReference type="InterPro" id="IPR003593">
    <property type="entry name" value="AAA+_ATPase"/>
</dbReference>
<evidence type="ECO:0000256" key="3">
    <source>
        <dbReference type="ARBA" id="ARBA00022448"/>
    </source>
</evidence>
<keyword evidence="7 9" id="KW-1133">Transmembrane helix</keyword>
<dbReference type="GO" id="GO:0005524">
    <property type="term" value="F:ATP binding"/>
    <property type="evidence" value="ECO:0007669"/>
    <property type="project" value="UniProtKB-KW"/>
</dbReference>
<dbReference type="Pfam" id="PF00005">
    <property type="entry name" value="ABC_tran"/>
    <property type="match status" value="1"/>
</dbReference>
<dbReference type="AlphaFoldDB" id="A0A4D7AVI0"/>
<feature type="transmembrane region" description="Helical" evidence="9">
    <location>
        <begin position="189"/>
        <end position="209"/>
    </location>
</feature>
<evidence type="ECO:0000256" key="6">
    <source>
        <dbReference type="ARBA" id="ARBA00022840"/>
    </source>
</evidence>
<accession>A0A4D7AVI0</accession>
<dbReference type="GO" id="GO:0016887">
    <property type="term" value="F:ATP hydrolysis activity"/>
    <property type="evidence" value="ECO:0007669"/>
    <property type="project" value="InterPro"/>
</dbReference>
<dbReference type="Proteomes" id="UP000298781">
    <property type="component" value="Chromosome"/>
</dbReference>
<feature type="transmembrane region" description="Helical" evidence="9">
    <location>
        <begin position="266"/>
        <end position="287"/>
    </location>
</feature>
<feature type="transmembrane region" description="Helical" evidence="9">
    <location>
        <begin position="50"/>
        <end position="71"/>
    </location>
</feature>
<evidence type="ECO:0000256" key="7">
    <source>
        <dbReference type="ARBA" id="ARBA00022989"/>
    </source>
</evidence>
<dbReference type="InterPro" id="IPR036640">
    <property type="entry name" value="ABC1_TM_sf"/>
</dbReference>
<keyword evidence="5" id="KW-0547">Nucleotide-binding</keyword>
<feature type="transmembrane region" description="Helical" evidence="9">
    <location>
        <begin position="91"/>
        <end position="110"/>
    </location>
</feature>
<dbReference type="KEGG" id="pstg:E8M01_16805"/>
<dbReference type="EMBL" id="CP039690">
    <property type="protein sequence ID" value="QCI65724.1"/>
    <property type="molecule type" value="Genomic_DNA"/>
</dbReference>
<proteinExistence type="inferred from homology"/>
<comment type="subcellular location">
    <subcellularLocation>
        <location evidence="1">Cell membrane</location>
        <topology evidence="1">Multi-pass membrane protein</topology>
    </subcellularLocation>
</comment>
<keyword evidence="13" id="KW-1185">Reference proteome</keyword>
<evidence type="ECO:0000256" key="2">
    <source>
        <dbReference type="ARBA" id="ARBA00005417"/>
    </source>
</evidence>
<evidence type="ECO:0000256" key="4">
    <source>
        <dbReference type="ARBA" id="ARBA00022692"/>
    </source>
</evidence>
<evidence type="ECO:0000313" key="12">
    <source>
        <dbReference type="EMBL" id="QCI65724.1"/>
    </source>
</evidence>
<evidence type="ECO:0000313" key="13">
    <source>
        <dbReference type="Proteomes" id="UP000298781"/>
    </source>
</evidence>
<dbReference type="CDD" id="cd03223">
    <property type="entry name" value="ABCD_peroxisomal_ALDP"/>
    <property type="match status" value="1"/>
</dbReference>
<dbReference type="OrthoDB" id="9810134at2"/>
<dbReference type="GO" id="GO:0005886">
    <property type="term" value="C:plasma membrane"/>
    <property type="evidence" value="ECO:0007669"/>
    <property type="project" value="UniProtKB-SubCell"/>
</dbReference>
<keyword evidence="3" id="KW-0813">Transport</keyword>
<reference evidence="12 13" key="1">
    <citation type="submission" date="2019-04" db="EMBL/GenBank/DDBJ databases">
        <title>Phreatobacter aquaticus sp. nov.</title>
        <authorList>
            <person name="Choi A."/>
        </authorList>
    </citation>
    <scope>NUCLEOTIDE SEQUENCE [LARGE SCALE GENOMIC DNA]</scope>
    <source>
        <strain evidence="12 13">KCTC 52518</strain>
    </source>
</reference>
<dbReference type="GO" id="GO:0140359">
    <property type="term" value="F:ABC-type transporter activity"/>
    <property type="evidence" value="ECO:0007669"/>
    <property type="project" value="InterPro"/>
</dbReference>
<keyword evidence="6 12" id="KW-0067">ATP-binding</keyword>